<evidence type="ECO:0000259" key="2">
    <source>
        <dbReference type="SMART" id="SM00470"/>
    </source>
</evidence>
<evidence type="ECO:0000313" key="3">
    <source>
        <dbReference type="EMBL" id="KUP91892.1"/>
    </source>
</evidence>
<dbReference type="RefSeq" id="WP_068245823.1">
    <property type="nucleotide sequence ID" value="NZ_LPUY01000082.1"/>
</dbReference>
<reference evidence="3 4" key="1">
    <citation type="submission" date="2015-12" db="EMBL/GenBank/DDBJ databases">
        <title>Genome sequence of the marine Rhodobacteraceae strain O3.65, Candidatus Tritonibacter horizontis.</title>
        <authorList>
            <person name="Poehlein A."/>
            <person name="Giebel H.A."/>
            <person name="Voget S."/>
            <person name="Brinkhoff T."/>
        </authorList>
    </citation>
    <scope>NUCLEOTIDE SEQUENCE [LARGE SCALE GENOMIC DNA]</scope>
    <source>
        <strain evidence="3 4">O3.65</strain>
    </source>
</reference>
<dbReference type="Proteomes" id="UP000068382">
    <property type="component" value="Unassembled WGS sequence"/>
</dbReference>
<dbReference type="GO" id="GO:0007059">
    <property type="term" value="P:chromosome segregation"/>
    <property type="evidence" value="ECO:0007669"/>
    <property type="project" value="TreeGrafter"/>
</dbReference>
<evidence type="ECO:0000256" key="1">
    <source>
        <dbReference type="SAM" id="MobiDB-lite"/>
    </source>
</evidence>
<gene>
    <name evidence="3" type="primary">spo0C_3</name>
    <name evidence="3" type="ORF">TRIHO_31960</name>
</gene>
<sequence length="364" mass="39222">MAKRRRLIAPDAAEIEKIEEGFAAKPGINPFDAEPASPLASAPPIAKVSAEAAQLHGMTTVTDRVEQARDKADAVRWREAEEAGQAVVMVPLVQIDRDHLRRDRMQIEEEELQELIASIRANGLRSPVEVVALDAGGYGLVSGFRRLEAFGRLNRSMEGFEEIPAFLRKGTESAAAYVAMVEENELRANLSPYERGRIAVLVAGQGVMASVEEAVEVLFAAASKAKRSKVRSFAAVHEGLGDLLHYPNQMSEKVGLKLATALRSGGQGALRKALAAINPEDARAEARLLEDALKGLEPAAKEKTRGGRPRQVTQLPTRSLAGGGDLSAEVGPRALRIDLRGRDLDAEQADALLSLIAGYLDQED</sequence>
<organism evidence="3 4">
    <name type="scientific">Tritonibacter horizontis</name>
    <dbReference type="NCBI Taxonomy" id="1768241"/>
    <lineage>
        <taxon>Bacteria</taxon>
        <taxon>Pseudomonadati</taxon>
        <taxon>Pseudomonadota</taxon>
        <taxon>Alphaproteobacteria</taxon>
        <taxon>Rhodobacterales</taxon>
        <taxon>Paracoccaceae</taxon>
        <taxon>Tritonibacter</taxon>
    </lineage>
</organism>
<dbReference type="GO" id="GO:0005694">
    <property type="term" value="C:chromosome"/>
    <property type="evidence" value="ECO:0007669"/>
    <property type="project" value="TreeGrafter"/>
</dbReference>
<dbReference type="InterPro" id="IPR036086">
    <property type="entry name" value="ParB/Sulfiredoxin_sf"/>
</dbReference>
<dbReference type="PANTHER" id="PTHR33375">
    <property type="entry name" value="CHROMOSOME-PARTITIONING PROTEIN PARB-RELATED"/>
    <property type="match status" value="1"/>
</dbReference>
<evidence type="ECO:0000313" key="4">
    <source>
        <dbReference type="Proteomes" id="UP000068382"/>
    </source>
</evidence>
<keyword evidence="4" id="KW-1185">Reference proteome</keyword>
<dbReference type="EMBL" id="LPUY01000082">
    <property type="protein sequence ID" value="KUP91892.1"/>
    <property type="molecule type" value="Genomic_DNA"/>
</dbReference>
<dbReference type="InterPro" id="IPR003115">
    <property type="entry name" value="ParB_N"/>
</dbReference>
<proteinExistence type="predicted"/>
<dbReference type="SMART" id="SM00470">
    <property type="entry name" value="ParB"/>
    <property type="match status" value="1"/>
</dbReference>
<dbReference type="Gene3D" id="3.90.1530.30">
    <property type="match status" value="1"/>
</dbReference>
<name>A0A132BV11_9RHOB</name>
<feature type="domain" description="ParB-like N-terminal" evidence="2">
    <location>
        <begin position="93"/>
        <end position="185"/>
    </location>
</feature>
<feature type="region of interest" description="Disordered" evidence="1">
    <location>
        <begin position="297"/>
        <end position="326"/>
    </location>
</feature>
<dbReference type="PANTHER" id="PTHR33375:SF1">
    <property type="entry name" value="CHROMOSOME-PARTITIONING PROTEIN PARB-RELATED"/>
    <property type="match status" value="1"/>
</dbReference>
<dbReference type="InterPro" id="IPR050336">
    <property type="entry name" value="Chromosome_partition/occlusion"/>
</dbReference>
<dbReference type="OrthoDB" id="7812516at2"/>
<accession>A0A132BV11</accession>
<dbReference type="SUPFAM" id="SSF110849">
    <property type="entry name" value="ParB/Sulfiredoxin"/>
    <property type="match status" value="1"/>
</dbReference>
<dbReference type="Pfam" id="PF02195">
    <property type="entry name" value="ParB_N"/>
    <property type="match status" value="1"/>
</dbReference>
<dbReference type="PATRIC" id="fig|1768241.3.peg.3340"/>
<comment type="caution">
    <text evidence="3">The sequence shown here is derived from an EMBL/GenBank/DDBJ whole genome shotgun (WGS) entry which is preliminary data.</text>
</comment>
<dbReference type="AlphaFoldDB" id="A0A132BV11"/>
<protein>
    <submittedName>
        <fullName evidence="3">Chromosome-partitioning protein Spo0J</fullName>
    </submittedName>
</protein>